<dbReference type="InterPro" id="IPR006683">
    <property type="entry name" value="Thioestr_dom"/>
</dbReference>
<evidence type="ECO:0000259" key="1">
    <source>
        <dbReference type="Pfam" id="PF03061"/>
    </source>
</evidence>
<dbReference type="AlphaFoldDB" id="F3ZTE2"/>
<dbReference type="eggNOG" id="COG2050">
    <property type="taxonomic scope" value="Bacteria"/>
</dbReference>
<dbReference type="Gene3D" id="3.10.129.10">
    <property type="entry name" value="Hotdog Thioesterase"/>
    <property type="match status" value="1"/>
</dbReference>
<dbReference type="HOGENOM" id="CLU_089876_6_2_10"/>
<dbReference type="PANTHER" id="PTHR47260">
    <property type="entry name" value="UPF0644 PROTEIN PB2B4.06"/>
    <property type="match status" value="1"/>
</dbReference>
<organism evidence="2 3">
    <name type="scientific">Bacteroides coprosuis DSM 18011</name>
    <dbReference type="NCBI Taxonomy" id="679937"/>
    <lineage>
        <taxon>Bacteria</taxon>
        <taxon>Pseudomonadati</taxon>
        <taxon>Bacteroidota</taxon>
        <taxon>Bacteroidia</taxon>
        <taxon>Bacteroidales</taxon>
        <taxon>Bacteroidaceae</taxon>
        <taxon>Bacteroides</taxon>
    </lineage>
</organism>
<dbReference type="OrthoDB" id="9792301at2"/>
<dbReference type="Proteomes" id="UP000018439">
    <property type="component" value="Chromosome"/>
</dbReference>
<dbReference type="InterPro" id="IPR029069">
    <property type="entry name" value="HotDog_dom_sf"/>
</dbReference>
<gene>
    <name evidence="2" type="ORF">Bcop_0818</name>
</gene>
<dbReference type="SUPFAM" id="SSF54637">
    <property type="entry name" value="Thioesterase/thiol ester dehydrase-isomerase"/>
    <property type="match status" value="1"/>
</dbReference>
<dbReference type="EMBL" id="CM001167">
    <property type="protein sequence ID" value="EGJ71032.1"/>
    <property type="molecule type" value="Genomic_DNA"/>
</dbReference>
<reference evidence="2 3" key="1">
    <citation type="journal article" date="2011" name="Stand. Genomic Sci.">
        <title>Non-contiguous finished genome sequence of Bacteroides coprosuis type strain (PC139).</title>
        <authorList>
            <person name="Land M."/>
            <person name="Held B."/>
            <person name="Gronow S."/>
            <person name="Abt B."/>
            <person name="Lucas S."/>
            <person name="Del Rio T.G."/>
            <person name="Nolan M."/>
            <person name="Tice H."/>
            <person name="Cheng J.F."/>
            <person name="Pitluck S."/>
            <person name="Liolios K."/>
            <person name="Pagani I."/>
            <person name="Ivanova N."/>
            <person name="Mavromatis K."/>
            <person name="Mikhailova N."/>
            <person name="Pati A."/>
            <person name="Tapia R."/>
            <person name="Han C."/>
            <person name="Goodwin L."/>
            <person name="Chen A."/>
            <person name="Palaniappan K."/>
            <person name="Hauser L."/>
            <person name="Brambilla E.M."/>
            <person name="Rohde M."/>
            <person name="Goker M."/>
            <person name="Detter J.C."/>
            <person name="Woyke T."/>
            <person name="Bristow J."/>
            <person name="Eisen J.A."/>
            <person name="Markowitz V."/>
            <person name="Hugenholtz P."/>
            <person name="Kyrpides N.C."/>
            <person name="Klenk H.P."/>
            <person name="Lapidus A."/>
        </authorList>
    </citation>
    <scope>NUCLEOTIDE SEQUENCE [LARGE SCALE GENOMIC DNA]</scope>
    <source>
        <strain evidence="2 3">DSM 18011</strain>
    </source>
</reference>
<dbReference type="InterPro" id="IPR052061">
    <property type="entry name" value="PTE-AB_protein"/>
</dbReference>
<dbReference type="PANTHER" id="PTHR47260:SF3">
    <property type="entry name" value="THIOESTERASE FAMILY PROTEIN (AFU_ORTHOLOGUE AFUA_7G03960)"/>
    <property type="match status" value="1"/>
</dbReference>
<evidence type="ECO:0000313" key="3">
    <source>
        <dbReference type="Proteomes" id="UP000018439"/>
    </source>
</evidence>
<name>F3ZTE2_9BACE</name>
<dbReference type="CDD" id="cd03443">
    <property type="entry name" value="PaaI_thioesterase"/>
    <property type="match status" value="1"/>
</dbReference>
<dbReference type="Pfam" id="PF03061">
    <property type="entry name" value="4HBT"/>
    <property type="match status" value="1"/>
</dbReference>
<keyword evidence="3" id="KW-1185">Reference proteome</keyword>
<proteinExistence type="predicted"/>
<feature type="domain" description="Thioesterase" evidence="1">
    <location>
        <begin position="53"/>
        <end position="128"/>
    </location>
</feature>
<protein>
    <submittedName>
        <fullName evidence="2">Thioesterase superfamily protein</fullName>
    </submittedName>
</protein>
<evidence type="ECO:0000313" key="2">
    <source>
        <dbReference type="EMBL" id="EGJ71032.1"/>
    </source>
</evidence>
<accession>F3ZTE2</accession>
<dbReference type="GO" id="GO:0016790">
    <property type="term" value="F:thiolester hydrolase activity"/>
    <property type="evidence" value="ECO:0007669"/>
    <property type="project" value="UniProtKB-ARBA"/>
</dbReference>
<sequence>MKKLTNPWEGLKEYNCFGCAPNNPTGVKMEFFEDGDDIVSLWKPRAEYQGWLNTLHGGIQAVLLDEICAWVVIRKKQTTGVTFKMETKYLKPISTLVDHITIKARLKQEKRHVLFIEAEIYNEIGEVCTQALCTYFTVPQEKAREEYYFTECETEE</sequence>
<dbReference type="STRING" id="679937.Bcop_0818"/>